<gene>
    <name evidence="7" type="ORF">F4559_002881</name>
</gene>
<keyword evidence="5" id="KW-0560">Oxidoreductase</keyword>
<dbReference type="InterPro" id="IPR016169">
    <property type="entry name" value="FAD-bd_PCMH_sub2"/>
</dbReference>
<dbReference type="EMBL" id="JACHJS010000001">
    <property type="protein sequence ID" value="MBB4965522.1"/>
    <property type="molecule type" value="Genomic_DNA"/>
</dbReference>
<comment type="caution">
    <text evidence="7">The sequence shown here is derived from an EMBL/GenBank/DDBJ whole genome shotgun (WGS) entry which is preliminary data.</text>
</comment>
<organism evidence="7 8">
    <name type="scientific">Saccharothrix violaceirubra</name>
    <dbReference type="NCBI Taxonomy" id="413306"/>
    <lineage>
        <taxon>Bacteria</taxon>
        <taxon>Bacillati</taxon>
        <taxon>Actinomycetota</taxon>
        <taxon>Actinomycetes</taxon>
        <taxon>Pseudonocardiales</taxon>
        <taxon>Pseudonocardiaceae</taxon>
        <taxon>Saccharothrix</taxon>
    </lineage>
</organism>
<dbReference type="SUPFAM" id="SSF56176">
    <property type="entry name" value="FAD-binding/transporter-associated domain-like"/>
    <property type="match status" value="1"/>
</dbReference>
<keyword evidence="4" id="KW-0274">FAD</keyword>
<evidence type="ECO:0000256" key="4">
    <source>
        <dbReference type="ARBA" id="ARBA00022827"/>
    </source>
</evidence>
<dbReference type="Gene3D" id="3.30.465.10">
    <property type="match status" value="1"/>
</dbReference>
<name>A0A7W7WW23_9PSEU</name>
<reference evidence="7 8" key="1">
    <citation type="submission" date="2020-08" db="EMBL/GenBank/DDBJ databases">
        <title>Sequencing the genomes of 1000 actinobacteria strains.</title>
        <authorList>
            <person name="Klenk H.-P."/>
        </authorList>
    </citation>
    <scope>NUCLEOTIDE SEQUENCE [LARGE SCALE GENOMIC DNA]</scope>
    <source>
        <strain evidence="7 8">DSM 45084</strain>
    </source>
</reference>
<dbReference type="InterPro" id="IPR006094">
    <property type="entry name" value="Oxid_FAD_bind_N"/>
</dbReference>
<evidence type="ECO:0000256" key="5">
    <source>
        <dbReference type="ARBA" id="ARBA00023002"/>
    </source>
</evidence>
<dbReference type="RefSeq" id="WP_184669098.1">
    <property type="nucleotide sequence ID" value="NZ_BAABAI010000029.1"/>
</dbReference>
<dbReference type="Proteomes" id="UP000542674">
    <property type="component" value="Unassembled WGS sequence"/>
</dbReference>
<feature type="domain" description="FAD-binding PCMH-type" evidence="6">
    <location>
        <begin position="53"/>
        <end position="222"/>
    </location>
</feature>
<dbReference type="GO" id="GO:0071949">
    <property type="term" value="F:FAD binding"/>
    <property type="evidence" value="ECO:0007669"/>
    <property type="project" value="InterPro"/>
</dbReference>
<dbReference type="InterPro" id="IPR016166">
    <property type="entry name" value="FAD-bd_PCMH"/>
</dbReference>
<dbReference type="InterPro" id="IPR050416">
    <property type="entry name" value="FAD-linked_Oxidoreductase"/>
</dbReference>
<dbReference type="Gene3D" id="3.30.43.10">
    <property type="entry name" value="Uridine Diphospho-n-acetylenolpyruvylglucosamine Reductase, domain 2"/>
    <property type="match status" value="1"/>
</dbReference>
<dbReference type="GO" id="GO:0016491">
    <property type="term" value="F:oxidoreductase activity"/>
    <property type="evidence" value="ECO:0007669"/>
    <property type="project" value="UniProtKB-KW"/>
</dbReference>
<comment type="similarity">
    <text evidence="2">Belongs to the oxygen-dependent FAD-linked oxidoreductase family.</text>
</comment>
<evidence type="ECO:0000256" key="3">
    <source>
        <dbReference type="ARBA" id="ARBA00022630"/>
    </source>
</evidence>
<dbReference type="PANTHER" id="PTHR42973:SF39">
    <property type="entry name" value="FAD-BINDING PCMH-TYPE DOMAIN-CONTAINING PROTEIN"/>
    <property type="match status" value="1"/>
</dbReference>
<evidence type="ECO:0000313" key="7">
    <source>
        <dbReference type="EMBL" id="MBB4965522.1"/>
    </source>
</evidence>
<accession>A0A7W7WW23</accession>
<proteinExistence type="inferred from homology"/>
<evidence type="ECO:0000313" key="8">
    <source>
        <dbReference type="Proteomes" id="UP000542674"/>
    </source>
</evidence>
<dbReference type="Pfam" id="PF08031">
    <property type="entry name" value="BBE"/>
    <property type="match status" value="1"/>
</dbReference>
<evidence type="ECO:0000256" key="1">
    <source>
        <dbReference type="ARBA" id="ARBA00001974"/>
    </source>
</evidence>
<dbReference type="Gene3D" id="3.40.462.20">
    <property type="match status" value="1"/>
</dbReference>
<evidence type="ECO:0000259" key="6">
    <source>
        <dbReference type="PROSITE" id="PS51387"/>
    </source>
</evidence>
<dbReference type="InterPro" id="IPR036318">
    <property type="entry name" value="FAD-bd_PCMH-like_sf"/>
</dbReference>
<comment type="cofactor">
    <cofactor evidence="1">
        <name>FAD</name>
        <dbReference type="ChEBI" id="CHEBI:57692"/>
    </cofactor>
</comment>
<dbReference type="Pfam" id="PF01565">
    <property type="entry name" value="FAD_binding_4"/>
    <property type="match status" value="1"/>
</dbReference>
<dbReference type="AlphaFoldDB" id="A0A7W7WW23"/>
<dbReference type="InterPro" id="IPR016167">
    <property type="entry name" value="FAD-bd_PCMH_sub1"/>
</dbReference>
<dbReference type="InterPro" id="IPR012951">
    <property type="entry name" value="BBE"/>
</dbReference>
<dbReference type="PANTHER" id="PTHR42973">
    <property type="entry name" value="BINDING OXIDOREDUCTASE, PUTATIVE (AFU_ORTHOLOGUE AFUA_1G17690)-RELATED"/>
    <property type="match status" value="1"/>
</dbReference>
<keyword evidence="8" id="KW-1185">Reference proteome</keyword>
<sequence length="457" mass="48307">MGFGRRTFLQLAGVGAVGLTGHDWSRLRLDGRLVLPGDADYDRVRLPFNLVYSGNKPAAVALCAGEADVARCLEFAARNRIPVAARGGKHSYAGYSTPADGLVVDLSALNRAQVSGDRVVVGGGMRLRELYEELGAAGRLLPAGTCATVGIGGLALGGGISVVGRRHGLTCDRLRAARVVTPDGVVRRVAADADEDLFWALRGGGGGNFGVVTSFEFETSPAGDLVVFSLSFPAGSAVDVLGAWQEWFASAPDELWTACEVRAGSPTPVSIAGTWSGPETGLTPWLNRLAARVRPTRRQVRVLSHLVAMRYFAGCEVSCPPVRGASFVASSRFLAKPADPAKVVALLTGKRAGWAQFDSFGGTIGRVPVTATAFPHRDAFASMQAYVDVGLVDQAEARRTVAALRDGIGGGTGYVNYIDPDMPDWATSYYGPNLPRLREVAARYDPDRVLAFAQGVR</sequence>
<evidence type="ECO:0000256" key="2">
    <source>
        <dbReference type="ARBA" id="ARBA00005466"/>
    </source>
</evidence>
<keyword evidence="3" id="KW-0285">Flavoprotein</keyword>
<protein>
    <submittedName>
        <fullName evidence="7">FAD/FMN-containing dehydrogenase</fullName>
    </submittedName>
</protein>
<dbReference type="PROSITE" id="PS51387">
    <property type="entry name" value="FAD_PCMH"/>
    <property type="match status" value="1"/>
</dbReference>